<keyword evidence="2 5" id="KW-0808">Transferase</keyword>
<dbReference type="InterPro" id="IPR002745">
    <property type="entry name" value="Ptrans_KptA/Tpt1"/>
</dbReference>
<comment type="similarity">
    <text evidence="1 5">Belongs to the KptA/TPT1 family.</text>
</comment>
<keyword evidence="7" id="KW-1185">Reference proteome</keyword>
<dbReference type="HAMAP" id="MF_00299">
    <property type="entry name" value="KptA"/>
    <property type="match status" value="1"/>
</dbReference>
<dbReference type="InterPro" id="IPR022928">
    <property type="entry name" value="RNA_2'-PTrans_KptA"/>
</dbReference>
<protein>
    <recommendedName>
        <fullName evidence="5">Probable RNA 2'-phosphotransferase</fullName>
        <ecNumber evidence="5">2.7.1.-</ecNumber>
    </recommendedName>
</protein>
<dbReference type="InterPro" id="IPR042080">
    <property type="entry name" value="RNA_2'-PTrans_N"/>
</dbReference>
<evidence type="ECO:0000256" key="4">
    <source>
        <dbReference type="ARBA" id="ARBA00025212"/>
    </source>
</evidence>
<dbReference type="Proteomes" id="UP000195447">
    <property type="component" value="Unassembled WGS sequence"/>
</dbReference>
<dbReference type="Pfam" id="PF01885">
    <property type="entry name" value="PTS_2-RNA"/>
    <property type="match status" value="1"/>
</dbReference>
<evidence type="ECO:0000313" key="7">
    <source>
        <dbReference type="Proteomes" id="UP000195447"/>
    </source>
</evidence>
<dbReference type="PANTHER" id="PTHR12684:SF2">
    <property type="entry name" value="TRNA 2'-PHOSPHOTRANSFERASE 1"/>
    <property type="match status" value="1"/>
</dbReference>
<dbReference type="Gene3D" id="3.20.170.30">
    <property type="match status" value="1"/>
</dbReference>
<comment type="function">
    <text evidence="4 5">Removes the 2'-phosphate from RNA via an intermediate in which the phosphate is ADP-ribosylated by NAD followed by a presumed transesterification to release the RNA and generate ADP-ribose 1''-2''-cyclic phosphate (APPR&gt;P). May function as an ADP-ribosylase.</text>
</comment>
<dbReference type="GO" id="GO:0000215">
    <property type="term" value="F:tRNA 2'-phosphotransferase activity"/>
    <property type="evidence" value="ECO:0007669"/>
    <property type="project" value="TreeGrafter"/>
</dbReference>
<evidence type="ECO:0000313" key="6">
    <source>
        <dbReference type="EMBL" id="OUP60898.1"/>
    </source>
</evidence>
<dbReference type="EC" id="2.7.1.-" evidence="5"/>
<organism evidence="6 7">
    <name type="scientific">Faecalitalea cylindroides</name>
    <dbReference type="NCBI Taxonomy" id="39483"/>
    <lineage>
        <taxon>Bacteria</taxon>
        <taxon>Bacillati</taxon>
        <taxon>Bacillota</taxon>
        <taxon>Erysipelotrichia</taxon>
        <taxon>Erysipelotrichales</taxon>
        <taxon>Erysipelotrichaceae</taxon>
        <taxon>Faecalitalea</taxon>
    </lineage>
</organism>
<keyword evidence="3 5" id="KW-0520">NAD</keyword>
<sequence length="181" mass="20921">MDKVKISKTMSLILRHHPEKYNIHLDKHGWASIDEMVTNLKTKYPHFSKEILFEIVKEDKKQRYSLNENKDKIRANQGHSISVDVELKSMIPPDILYHGTAIKFLDSIMQQGLLSKNRLYVHLSKDVDTAIQVGQRHGKPVVLSIDCKSMINQGYVFYLSENGVWLTKNVPVQFINIFDGK</sequence>
<dbReference type="AlphaFoldDB" id="A0A1Y4LWB4"/>
<dbReference type="InterPro" id="IPR042081">
    <property type="entry name" value="RNA_2'-PTrans_C"/>
</dbReference>
<name>A0A1Y4LWB4_9FIRM</name>
<dbReference type="RefSeq" id="WP_087158531.1">
    <property type="nucleotide sequence ID" value="NZ_NFKM01000008.1"/>
</dbReference>
<dbReference type="NCBIfam" id="NF002014">
    <property type="entry name" value="PRK00819.1-4"/>
    <property type="match status" value="1"/>
</dbReference>
<dbReference type="PANTHER" id="PTHR12684">
    <property type="entry name" value="PUTATIVE PHOSPHOTRANSFERASE"/>
    <property type="match status" value="1"/>
</dbReference>
<reference evidence="7" key="1">
    <citation type="submission" date="2017-04" db="EMBL/GenBank/DDBJ databases">
        <title>Function of individual gut microbiota members based on whole genome sequencing of pure cultures obtained from chicken caecum.</title>
        <authorList>
            <person name="Medvecky M."/>
            <person name="Cejkova D."/>
            <person name="Polansky O."/>
            <person name="Karasova D."/>
            <person name="Kubasova T."/>
            <person name="Cizek A."/>
            <person name="Rychlik I."/>
        </authorList>
    </citation>
    <scope>NUCLEOTIDE SEQUENCE [LARGE SCALE GENOMIC DNA]</scope>
    <source>
        <strain evidence="7">An178</strain>
    </source>
</reference>
<evidence type="ECO:0000256" key="5">
    <source>
        <dbReference type="HAMAP-Rule" id="MF_00299"/>
    </source>
</evidence>
<dbReference type="SUPFAM" id="SSF56399">
    <property type="entry name" value="ADP-ribosylation"/>
    <property type="match status" value="1"/>
</dbReference>
<proteinExistence type="inferred from homology"/>
<accession>A0A1Y4LWB4</accession>
<evidence type="ECO:0000256" key="3">
    <source>
        <dbReference type="ARBA" id="ARBA00023027"/>
    </source>
</evidence>
<dbReference type="GO" id="GO:0003950">
    <property type="term" value="F:NAD+ poly-ADP-ribosyltransferase activity"/>
    <property type="evidence" value="ECO:0007669"/>
    <property type="project" value="InterPro"/>
</dbReference>
<dbReference type="GO" id="GO:0006388">
    <property type="term" value="P:tRNA splicing, via endonucleolytic cleavage and ligation"/>
    <property type="evidence" value="ECO:0007669"/>
    <property type="project" value="UniProtKB-UniRule"/>
</dbReference>
<gene>
    <name evidence="5" type="primary">kptA</name>
    <name evidence="6" type="ORF">B5F14_04945</name>
</gene>
<comment type="caution">
    <text evidence="6">The sequence shown here is derived from an EMBL/GenBank/DDBJ whole genome shotgun (WGS) entry which is preliminary data.</text>
</comment>
<evidence type="ECO:0000256" key="2">
    <source>
        <dbReference type="ARBA" id="ARBA00022679"/>
    </source>
</evidence>
<dbReference type="EMBL" id="NFKM01000008">
    <property type="protein sequence ID" value="OUP60898.1"/>
    <property type="molecule type" value="Genomic_DNA"/>
</dbReference>
<evidence type="ECO:0000256" key="1">
    <source>
        <dbReference type="ARBA" id="ARBA00009836"/>
    </source>
</evidence>
<dbReference type="Gene3D" id="1.10.10.970">
    <property type="entry name" value="RNA 2'-phosphotransferase, Tpt1/KptA family, N-terminal domain"/>
    <property type="match status" value="1"/>
</dbReference>